<evidence type="ECO:0000256" key="1">
    <source>
        <dbReference type="SAM" id="MobiDB-lite"/>
    </source>
</evidence>
<sequence>MTAPLTPPDCDLRGMPFMPMDTIRVLDSDMFALATGEEFKAAFALWCKSWHQVPAGSLPDDDRILAFLSGARDTWCDMSRDIIMRGWIKCSDGRLYHPVVCEKALEALPQRREYQSKRAADNERKERERQDRRAIFAALKAIGITPEYSTKTAELRRLAQENNVTISHSDMSVTGHTHVTAKRETVKGEGEGYNNSSDTNVSGADAPIDPSIIPDPAKVMFDAGRRLFAEHGIPKSQAGSLLGKWRKHHGDEAVIVALGRAHRAGPSDIIEFMEGIFRHAQRANGRGFGSDMGSTEWAFRELAEELGIQDRGPGGEARSPGSDDSLGATGQMPRLGGPGRHET</sequence>
<reference evidence="2" key="1">
    <citation type="submission" date="2021-04" db="EMBL/GenBank/DDBJ databases">
        <title>Isolation of p-tert-butylphenol degrading bacteria Sphingobium phenoxybenzoativorans Tas13 from active sludge.</title>
        <authorList>
            <person name="Li Y."/>
        </authorList>
    </citation>
    <scope>NUCLEOTIDE SEQUENCE</scope>
    <source>
        <strain evidence="2">Tas13</strain>
    </source>
</reference>
<feature type="region of interest" description="Disordered" evidence="1">
    <location>
        <begin position="188"/>
        <end position="207"/>
    </location>
</feature>
<protein>
    <submittedName>
        <fullName evidence="2">DUF1376 domain-containing protein</fullName>
    </submittedName>
</protein>
<dbReference type="KEGG" id="spph:KFK14_12840"/>
<keyword evidence="3" id="KW-1185">Reference proteome</keyword>
<evidence type="ECO:0000313" key="2">
    <source>
        <dbReference type="EMBL" id="QUT04033.1"/>
    </source>
</evidence>
<dbReference type="AlphaFoldDB" id="A0A975Q051"/>
<evidence type="ECO:0000313" key="3">
    <source>
        <dbReference type="Proteomes" id="UP000681425"/>
    </source>
</evidence>
<feature type="compositionally biased region" description="Polar residues" evidence="1">
    <location>
        <begin position="193"/>
        <end position="202"/>
    </location>
</feature>
<dbReference type="Pfam" id="PF07120">
    <property type="entry name" value="DUF1376"/>
    <property type="match status" value="1"/>
</dbReference>
<name>A0A975Q051_9SPHN</name>
<accession>A0A975Q051</accession>
<feature type="region of interest" description="Disordered" evidence="1">
    <location>
        <begin position="305"/>
        <end position="343"/>
    </location>
</feature>
<dbReference type="Proteomes" id="UP000681425">
    <property type="component" value="Chromosome"/>
</dbReference>
<gene>
    <name evidence="2" type="ORF">KFK14_12840</name>
</gene>
<dbReference type="RefSeq" id="WP_212607928.1">
    <property type="nucleotide sequence ID" value="NZ_CP073910.1"/>
</dbReference>
<proteinExistence type="predicted"/>
<organism evidence="2 3">
    <name type="scientific">Sphingobium phenoxybenzoativorans</name>
    <dbReference type="NCBI Taxonomy" id="1592790"/>
    <lineage>
        <taxon>Bacteria</taxon>
        <taxon>Pseudomonadati</taxon>
        <taxon>Pseudomonadota</taxon>
        <taxon>Alphaproteobacteria</taxon>
        <taxon>Sphingomonadales</taxon>
        <taxon>Sphingomonadaceae</taxon>
        <taxon>Sphingobium</taxon>
    </lineage>
</organism>
<dbReference type="InterPro" id="IPR010781">
    <property type="entry name" value="DUF1376"/>
</dbReference>
<dbReference type="EMBL" id="CP073910">
    <property type="protein sequence ID" value="QUT04033.1"/>
    <property type="molecule type" value="Genomic_DNA"/>
</dbReference>